<dbReference type="PROSITE" id="PS50893">
    <property type="entry name" value="ABC_TRANSPORTER_2"/>
    <property type="match status" value="1"/>
</dbReference>
<feature type="domain" description="ABC transporter" evidence="4">
    <location>
        <begin position="6"/>
        <end position="237"/>
    </location>
</feature>
<evidence type="ECO:0000259" key="4">
    <source>
        <dbReference type="PROSITE" id="PS50893"/>
    </source>
</evidence>
<evidence type="ECO:0000256" key="1">
    <source>
        <dbReference type="ARBA" id="ARBA00022448"/>
    </source>
</evidence>
<dbReference type="GO" id="GO:0005524">
    <property type="term" value="F:ATP binding"/>
    <property type="evidence" value="ECO:0007669"/>
    <property type="project" value="UniProtKB-KW"/>
</dbReference>
<keyword evidence="3 5" id="KW-0067">ATP-binding</keyword>
<dbReference type="InterPro" id="IPR003439">
    <property type="entry name" value="ABC_transporter-like_ATP-bd"/>
</dbReference>
<dbReference type="EMBL" id="JACPSX010000005">
    <property type="protein sequence ID" value="MBI3013515.1"/>
    <property type="molecule type" value="Genomic_DNA"/>
</dbReference>
<gene>
    <name evidence="5" type="ORF">HYY65_00285</name>
</gene>
<name>A0A932GMC3_UNCTE</name>
<dbReference type="CDD" id="cd03293">
    <property type="entry name" value="ABC_NrtD_SsuB_transporters"/>
    <property type="match status" value="1"/>
</dbReference>
<sequence>MSLPKLQVEGLSKVFGVNGASFPVLEGVDLVVFPREFVSILGPSGCGKSSLFNILVGLLPPTSGTIRCDGTPVQGVSGLFGYMLQRDLLLPWRTVLGNAIIPLEIGGTPREKALAEARALLPQFGLQGFGDYYPAMLSGGMRQRVALLRTFLQHRDILLLDEPFGALDAMTRSLMQQWLLGLWQEWKSTILFVTHDVDEAILLSDRIYVMTARPGRVKLEKTVTLTRPRPPVAEILPEFTSLKRELLEMIQEESVRAFQEEAS</sequence>
<dbReference type="InterPro" id="IPR050166">
    <property type="entry name" value="ABC_transporter_ATP-bind"/>
</dbReference>
<dbReference type="PROSITE" id="PS00211">
    <property type="entry name" value="ABC_TRANSPORTER_1"/>
    <property type="match status" value="1"/>
</dbReference>
<dbReference type="AlphaFoldDB" id="A0A932GMC3"/>
<evidence type="ECO:0000313" key="5">
    <source>
        <dbReference type="EMBL" id="MBI3013515.1"/>
    </source>
</evidence>
<keyword evidence="1" id="KW-0813">Transport</keyword>
<dbReference type="Gene3D" id="3.40.50.300">
    <property type="entry name" value="P-loop containing nucleotide triphosphate hydrolases"/>
    <property type="match status" value="1"/>
</dbReference>
<dbReference type="Proteomes" id="UP000741360">
    <property type="component" value="Unassembled WGS sequence"/>
</dbReference>
<dbReference type="InterPro" id="IPR003593">
    <property type="entry name" value="AAA+_ATPase"/>
</dbReference>
<dbReference type="InterPro" id="IPR027417">
    <property type="entry name" value="P-loop_NTPase"/>
</dbReference>
<accession>A0A932GMC3</accession>
<dbReference type="Pfam" id="PF00005">
    <property type="entry name" value="ABC_tran"/>
    <property type="match status" value="1"/>
</dbReference>
<evidence type="ECO:0000256" key="2">
    <source>
        <dbReference type="ARBA" id="ARBA00022741"/>
    </source>
</evidence>
<dbReference type="GO" id="GO:0016887">
    <property type="term" value="F:ATP hydrolysis activity"/>
    <property type="evidence" value="ECO:0007669"/>
    <property type="project" value="InterPro"/>
</dbReference>
<dbReference type="SUPFAM" id="SSF52540">
    <property type="entry name" value="P-loop containing nucleoside triphosphate hydrolases"/>
    <property type="match status" value="1"/>
</dbReference>
<evidence type="ECO:0000256" key="3">
    <source>
        <dbReference type="ARBA" id="ARBA00022840"/>
    </source>
</evidence>
<dbReference type="InterPro" id="IPR017871">
    <property type="entry name" value="ABC_transporter-like_CS"/>
</dbReference>
<dbReference type="PANTHER" id="PTHR42788">
    <property type="entry name" value="TAURINE IMPORT ATP-BINDING PROTEIN-RELATED"/>
    <property type="match status" value="1"/>
</dbReference>
<organism evidence="5 6">
    <name type="scientific">Tectimicrobiota bacterium</name>
    <dbReference type="NCBI Taxonomy" id="2528274"/>
    <lineage>
        <taxon>Bacteria</taxon>
        <taxon>Pseudomonadati</taxon>
        <taxon>Nitrospinota/Tectimicrobiota group</taxon>
        <taxon>Candidatus Tectimicrobiota</taxon>
    </lineage>
</organism>
<dbReference type="SMART" id="SM00382">
    <property type="entry name" value="AAA"/>
    <property type="match status" value="1"/>
</dbReference>
<protein>
    <submittedName>
        <fullName evidence="5">ABC transporter ATP-binding protein</fullName>
    </submittedName>
</protein>
<comment type="caution">
    <text evidence="5">The sequence shown here is derived from an EMBL/GenBank/DDBJ whole genome shotgun (WGS) entry which is preliminary data.</text>
</comment>
<keyword evidence="2" id="KW-0547">Nucleotide-binding</keyword>
<dbReference type="PANTHER" id="PTHR42788:SF2">
    <property type="entry name" value="ABC TRANSPORTER ATP-BINDING PROTEIN"/>
    <property type="match status" value="1"/>
</dbReference>
<evidence type="ECO:0000313" key="6">
    <source>
        <dbReference type="Proteomes" id="UP000741360"/>
    </source>
</evidence>
<reference evidence="5" key="1">
    <citation type="submission" date="2020-07" db="EMBL/GenBank/DDBJ databases">
        <title>Huge and variable diversity of episymbiotic CPR bacteria and DPANN archaea in groundwater ecosystems.</title>
        <authorList>
            <person name="He C.Y."/>
            <person name="Keren R."/>
            <person name="Whittaker M."/>
            <person name="Farag I.F."/>
            <person name="Doudna J."/>
            <person name="Cate J.H.D."/>
            <person name="Banfield J.F."/>
        </authorList>
    </citation>
    <scope>NUCLEOTIDE SEQUENCE</scope>
    <source>
        <strain evidence="5">NC_groundwater_717_Ag_S-0.2um_59_8</strain>
    </source>
</reference>
<proteinExistence type="predicted"/>